<dbReference type="STRING" id="136037.A0A067QXT6"/>
<dbReference type="PANTHER" id="PTHR46708">
    <property type="entry name" value="TENASCIN"/>
    <property type="match status" value="1"/>
</dbReference>
<proteinExistence type="predicted"/>
<evidence type="ECO:0000259" key="2">
    <source>
        <dbReference type="PROSITE" id="PS50853"/>
    </source>
</evidence>
<dbReference type="Gene3D" id="2.60.40.10">
    <property type="entry name" value="Immunoglobulins"/>
    <property type="match status" value="1"/>
</dbReference>
<keyword evidence="1" id="KW-0677">Repeat</keyword>
<sequence length="502" mass="55897">MECLIVILGSRVRFPAVPEFITCVGQGRGLGNTEFSSVASQQLLHSHTEEGNGKPLLDHLPRTYMNRSQSEKRMEEGSCSYGPDLSSGINATYISDTEITLTWDLPEGEYNAFEVQYLNAEDVLIQNLTLHNSITLSDLKPHRNYTFTVVVRSGTESQVLRRSLPVSAIFTTMESVPGKTQVFEVVQPRLALCPSNVILDLITLMIFDEECNLSSFSSIPSRLPSWVHIFSSAPCSQTPLICVLPLTRELRRGSSWQLLLKDPERSTFGPIAELSSGQNAGLVILGSRVRFPAVPELCWARPPWHPNNYSIHTQKKAMANHFWIICQEPNLAPSPHEVRQTNFLKKSSFDAWLDWGKPRPQTLGLDQATATLQKGERFGGTVTSERLLAALQVAVIVFIAIDWRSAKGRGHVRDAGVGEKSVFPKFKGVDWSYLAQDKVQWSVQLTIYEITSITGFALYLWVDPASCQRGYLGTFSRETINRSHSGNACSHSSESFVFSSAI</sequence>
<evidence type="ECO:0000256" key="1">
    <source>
        <dbReference type="ARBA" id="ARBA00022737"/>
    </source>
</evidence>
<dbReference type="SMART" id="SM00060">
    <property type="entry name" value="FN3"/>
    <property type="match status" value="1"/>
</dbReference>
<dbReference type="InterPro" id="IPR050991">
    <property type="entry name" value="ECM_Regulatory_Proteins"/>
</dbReference>
<dbReference type="Proteomes" id="UP000027135">
    <property type="component" value="Unassembled WGS sequence"/>
</dbReference>
<dbReference type="PROSITE" id="PS50853">
    <property type="entry name" value="FN3"/>
    <property type="match status" value="1"/>
</dbReference>
<dbReference type="PANTHER" id="PTHR46708:SF2">
    <property type="entry name" value="FIBRONECTIN TYPE-III DOMAIN-CONTAINING PROTEIN"/>
    <property type="match status" value="1"/>
</dbReference>
<dbReference type="SUPFAM" id="SSF49265">
    <property type="entry name" value="Fibronectin type III"/>
    <property type="match status" value="1"/>
</dbReference>
<dbReference type="CDD" id="cd00063">
    <property type="entry name" value="FN3"/>
    <property type="match status" value="1"/>
</dbReference>
<dbReference type="InterPro" id="IPR036116">
    <property type="entry name" value="FN3_sf"/>
</dbReference>
<protein>
    <submittedName>
        <fullName evidence="3">Tyrosine-protein phosphatase 10D</fullName>
    </submittedName>
</protein>
<reference evidence="3 4" key="1">
    <citation type="journal article" date="2014" name="Nat. Commun.">
        <title>Molecular traces of alternative social organization in a termite genome.</title>
        <authorList>
            <person name="Terrapon N."/>
            <person name="Li C."/>
            <person name="Robertson H.M."/>
            <person name="Ji L."/>
            <person name="Meng X."/>
            <person name="Booth W."/>
            <person name="Chen Z."/>
            <person name="Childers C.P."/>
            <person name="Glastad K.M."/>
            <person name="Gokhale K."/>
            <person name="Gowin J."/>
            <person name="Gronenberg W."/>
            <person name="Hermansen R.A."/>
            <person name="Hu H."/>
            <person name="Hunt B.G."/>
            <person name="Huylmans A.K."/>
            <person name="Khalil S.M."/>
            <person name="Mitchell R.D."/>
            <person name="Munoz-Torres M.C."/>
            <person name="Mustard J.A."/>
            <person name="Pan H."/>
            <person name="Reese J.T."/>
            <person name="Scharf M.E."/>
            <person name="Sun F."/>
            <person name="Vogel H."/>
            <person name="Xiao J."/>
            <person name="Yang W."/>
            <person name="Yang Z."/>
            <person name="Yang Z."/>
            <person name="Zhou J."/>
            <person name="Zhu J."/>
            <person name="Brent C.S."/>
            <person name="Elsik C.G."/>
            <person name="Goodisman M.A."/>
            <person name="Liberles D.A."/>
            <person name="Roe R.M."/>
            <person name="Vargo E.L."/>
            <person name="Vilcinskas A."/>
            <person name="Wang J."/>
            <person name="Bornberg-Bauer E."/>
            <person name="Korb J."/>
            <person name="Zhang G."/>
            <person name="Liebig J."/>
        </authorList>
    </citation>
    <scope>NUCLEOTIDE SEQUENCE [LARGE SCALE GENOMIC DNA]</scope>
    <source>
        <tissue evidence="3">Whole organism</tissue>
    </source>
</reference>
<evidence type="ECO:0000313" key="3">
    <source>
        <dbReference type="EMBL" id="KDR09593.1"/>
    </source>
</evidence>
<organism evidence="3 4">
    <name type="scientific">Zootermopsis nevadensis</name>
    <name type="common">Dampwood termite</name>
    <dbReference type="NCBI Taxonomy" id="136037"/>
    <lineage>
        <taxon>Eukaryota</taxon>
        <taxon>Metazoa</taxon>
        <taxon>Ecdysozoa</taxon>
        <taxon>Arthropoda</taxon>
        <taxon>Hexapoda</taxon>
        <taxon>Insecta</taxon>
        <taxon>Pterygota</taxon>
        <taxon>Neoptera</taxon>
        <taxon>Polyneoptera</taxon>
        <taxon>Dictyoptera</taxon>
        <taxon>Blattodea</taxon>
        <taxon>Blattoidea</taxon>
        <taxon>Termitoidae</taxon>
        <taxon>Termopsidae</taxon>
        <taxon>Zootermopsis</taxon>
    </lineage>
</organism>
<dbReference type="InterPro" id="IPR013783">
    <property type="entry name" value="Ig-like_fold"/>
</dbReference>
<keyword evidence="4" id="KW-1185">Reference proteome</keyword>
<dbReference type="EMBL" id="KK853234">
    <property type="protein sequence ID" value="KDR09593.1"/>
    <property type="molecule type" value="Genomic_DNA"/>
</dbReference>
<feature type="domain" description="Fibronectin type-III" evidence="2">
    <location>
        <begin position="85"/>
        <end position="175"/>
    </location>
</feature>
<evidence type="ECO:0000313" key="4">
    <source>
        <dbReference type="Proteomes" id="UP000027135"/>
    </source>
</evidence>
<dbReference type="Pfam" id="PF00041">
    <property type="entry name" value="fn3"/>
    <property type="match status" value="1"/>
</dbReference>
<dbReference type="eggNOG" id="KOG0791">
    <property type="taxonomic scope" value="Eukaryota"/>
</dbReference>
<dbReference type="AlphaFoldDB" id="A0A067QXT6"/>
<gene>
    <name evidence="3" type="ORF">L798_00329</name>
</gene>
<name>A0A067QXT6_ZOONE</name>
<dbReference type="InterPro" id="IPR003961">
    <property type="entry name" value="FN3_dom"/>
</dbReference>
<dbReference type="InParanoid" id="A0A067QXT6"/>
<accession>A0A067QXT6</accession>